<sequence>MALIDRYLPDPHFRERHRLAVRAPSRTVLRAARAYRTETDPFFRAMIGLRELPMRVMQRLSQPSSVDRRPFGLQDFTLLDSDDHEIVYGLAGRFWRSDFDLTPVEGGAGFLALDDPGVARLALNFAVRTEGRGICELSTETRIVCADADARAKLRLYWHLIRPVSGLIRRRTLASIRRVSENEARMALP</sequence>
<dbReference type="RefSeq" id="WP_192282608.1">
    <property type="nucleotide sequence ID" value="NZ_JBHSTT010000024.1"/>
</dbReference>
<accession>A0ABW1WKB1</accession>
<dbReference type="Proteomes" id="UP001596237">
    <property type="component" value="Unassembled WGS sequence"/>
</dbReference>
<name>A0ABW1WKB1_9HYPH</name>
<evidence type="ECO:0008006" key="3">
    <source>
        <dbReference type="Google" id="ProtNLM"/>
    </source>
</evidence>
<reference evidence="2" key="1">
    <citation type="journal article" date="2019" name="Int. J. Syst. Evol. Microbiol.">
        <title>The Global Catalogue of Microorganisms (GCM) 10K type strain sequencing project: providing services to taxonomists for standard genome sequencing and annotation.</title>
        <authorList>
            <consortium name="The Broad Institute Genomics Platform"/>
            <consortium name="The Broad Institute Genome Sequencing Center for Infectious Disease"/>
            <person name="Wu L."/>
            <person name="Ma J."/>
        </authorList>
    </citation>
    <scope>NUCLEOTIDE SEQUENCE [LARGE SCALE GENOMIC DNA]</scope>
    <source>
        <strain evidence="2">CCUG 36916</strain>
    </source>
</reference>
<evidence type="ECO:0000313" key="2">
    <source>
        <dbReference type="Proteomes" id="UP001596237"/>
    </source>
</evidence>
<gene>
    <name evidence="1" type="ORF">ACFQDP_06575</name>
</gene>
<organism evidence="1 2">
    <name type="scientific">Methylorubrum zatmanii</name>
    <dbReference type="NCBI Taxonomy" id="29429"/>
    <lineage>
        <taxon>Bacteria</taxon>
        <taxon>Pseudomonadati</taxon>
        <taxon>Pseudomonadota</taxon>
        <taxon>Alphaproteobacteria</taxon>
        <taxon>Hyphomicrobiales</taxon>
        <taxon>Methylobacteriaceae</taxon>
        <taxon>Methylorubrum</taxon>
    </lineage>
</organism>
<keyword evidence="2" id="KW-1185">Reference proteome</keyword>
<proteinExistence type="predicted"/>
<dbReference type="EMBL" id="JBHSTT010000024">
    <property type="protein sequence ID" value="MFC6389003.1"/>
    <property type="molecule type" value="Genomic_DNA"/>
</dbReference>
<protein>
    <recommendedName>
        <fullName evidence="3">DUF2867 domain-containing protein</fullName>
    </recommendedName>
</protein>
<evidence type="ECO:0000313" key="1">
    <source>
        <dbReference type="EMBL" id="MFC6389003.1"/>
    </source>
</evidence>
<comment type="caution">
    <text evidence="1">The sequence shown here is derived from an EMBL/GenBank/DDBJ whole genome shotgun (WGS) entry which is preliminary data.</text>
</comment>